<feature type="non-terminal residue" evidence="1">
    <location>
        <position position="96"/>
    </location>
</feature>
<dbReference type="InParanoid" id="C5KUE3"/>
<keyword evidence="2" id="KW-1185">Reference proteome</keyword>
<evidence type="ECO:0000313" key="2">
    <source>
        <dbReference type="Proteomes" id="UP000007800"/>
    </source>
</evidence>
<proteinExistence type="predicted"/>
<gene>
    <name evidence="1" type="ORF">Pmar_PMAR014037</name>
</gene>
<sequence>MSNNLVLKLRTRTQTMRVRVDSEKLADMYQIKDYIEQSWTQLKGKDYRVYYVDEFGEMCLLNDLSLGDAIATVQELNMSAKNIPVLDLFIQAEGEE</sequence>
<dbReference type="Proteomes" id="UP000007800">
    <property type="component" value="Unassembled WGS sequence"/>
</dbReference>
<dbReference type="GeneID" id="9060656"/>
<evidence type="ECO:0008006" key="3">
    <source>
        <dbReference type="Google" id="ProtNLM"/>
    </source>
</evidence>
<name>C5KUE3_PERM5</name>
<reference evidence="1 2" key="1">
    <citation type="submission" date="2008-07" db="EMBL/GenBank/DDBJ databases">
        <authorList>
            <person name="El-Sayed N."/>
            <person name="Caler E."/>
            <person name="Inman J."/>
            <person name="Amedeo P."/>
            <person name="Hass B."/>
            <person name="Wortman J."/>
        </authorList>
    </citation>
    <scope>NUCLEOTIDE SEQUENCE [LARGE SCALE GENOMIC DNA]</scope>
    <source>
        <strain evidence="2">ATCC 50983 / TXsc</strain>
    </source>
</reference>
<evidence type="ECO:0000313" key="1">
    <source>
        <dbReference type="EMBL" id="EER11899.1"/>
    </source>
</evidence>
<accession>C5KUE3</accession>
<dbReference type="AlphaFoldDB" id="C5KUE3"/>
<protein>
    <recommendedName>
        <fullName evidence="3">PB1 domain-containing protein</fullName>
    </recommendedName>
</protein>
<dbReference type="RefSeq" id="XP_002780104.1">
    <property type="nucleotide sequence ID" value="XM_002780058.1"/>
</dbReference>
<dbReference type="SUPFAM" id="SSF54277">
    <property type="entry name" value="CAD &amp; PB1 domains"/>
    <property type="match status" value="1"/>
</dbReference>
<organism evidence="2">
    <name type="scientific">Perkinsus marinus (strain ATCC 50983 / TXsc)</name>
    <dbReference type="NCBI Taxonomy" id="423536"/>
    <lineage>
        <taxon>Eukaryota</taxon>
        <taxon>Sar</taxon>
        <taxon>Alveolata</taxon>
        <taxon>Perkinsozoa</taxon>
        <taxon>Perkinsea</taxon>
        <taxon>Perkinsida</taxon>
        <taxon>Perkinsidae</taxon>
        <taxon>Perkinsus</taxon>
    </lineage>
</organism>
<dbReference type="OMA" id="DDSDEMC"/>
<dbReference type="EMBL" id="GG676247">
    <property type="protein sequence ID" value="EER11899.1"/>
    <property type="molecule type" value="Genomic_DNA"/>
</dbReference>